<keyword evidence="10" id="KW-1185">Reference proteome</keyword>
<evidence type="ECO:0000256" key="4">
    <source>
        <dbReference type="ARBA" id="ARBA00022630"/>
    </source>
</evidence>
<reference evidence="9 10" key="1">
    <citation type="submission" date="2021-01" db="EMBL/GenBank/DDBJ databases">
        <title>Belnapia mucosa sp. nov. and Belnapia arida sp. nov., isolated from the Tabernas Desert (Almeria, Spain).</title>
        <authorList>
            <person name="Molina-Menor E."/>
            <person name="Vidal-Verdu A."/>
            <person name="Calonge A."/>
            <person name="Satari L."/>
            <person name="Pereto Magraner J."/>
            <person name="Porcar Miralles M."/>
        </authorList>
    </citation>
    <scope>NUCLEOTIDE SEQUENCE [LARGE SCALE GENOMIC DNA]</scope>
    <source>
        <strain evidence="9 10">T6</strain>
    </source>
</reference>
<dbReference type="PRINTS" id="PR00420">
    <property type="entry name" value="RNGMNOXGNASE"/>
</dbReference>
<proteinExistence type="inferred from homology"/>
<sequence length="427" mass="45010">MTSIPEMAACVIGAGPVGATLAATLAAAGLPVAVVDNAPLPPMALPDFDGRAYAIALTSQRLLAAAGIWERLPAEPCAIRRIRVADGRPGEPPSPLSLAFDAGEVSADPFGYMVEARSLRLALNAALPTLPNLHVFAPATATVERQAEGATIRLSTGEVLRARLVVAAEGRNSPLRREAGIRATTLDYHQIGMVGAFAHEHPHEGMALEQFLPNGPFAQLPLAGPDRFGTAAYPHASAFVWADRTAIARRMLALDDDGFGRELARRLGGHLGAVRPIGRRWSYPLSALLVERWTDTRLALIGDAAHGVHPIAGQGLNLGFRDVAALAEEVIDAWNAGGDPSAPGVLSRYQARRRPDTLLMLTGMHALERLFGNDFTPVRIARRLGIAAVDRLPGLKRAFARQAMGLGPGVTGLLAGQPLLKPSGGPA</sequence>
<evidence type="ECO:0000256" key="1">
    <source>
        <dbReference type="ARBA" id="ARBA00001974"/>
    </source>
</evidence>
<evidence type="ECO:0000256" key="5">
    <source>
        <dbReference type="ARBA" id="ARBA00022827"/>
    </source>
</evidence>
<dbReference type="InterPro" id="IPR010971">
    <property type="entry name" value="UbiH/COQ6"/>
</dbReference>
<keyword evidence="5" id="KW-0274">FAD</keyword>
<dbReference type="InterPro" id="IPR036188">
    <property type="entry name" value="FAD/NAD-bd_sf"/>
</dbReference>
<keyword evidence="7 9" id="KW-0503">Monooxygenase</keyword>
<dbReference type="Proteomes" id="UP000606490">
    <property type="component" value="Unassembled WGS sequence"/>
</dbReference>
<dbReference type="PANTHER" id="PTHR43876:SF7">
    <property type="entry name" value="UBIQUINONE BIOSYNTHESIS MONOOXYGENASE COQ6, MITOCHONDRIAL"/>
    <property type="match status" value="1"/>
</dbReference>
<dbReference type="Gene3D" id="3.50.50.60">
    <property type="entry name" value="FAD/NAD(P)-binding domain"/>
    <property type="match status" value="2"/>
</dbReference>
<evidence type="ECO:0000256" key="6">
    <source>
        <dbReference type="ARBA" id="ARBA00023002"/>
    </source>
</evidence>
<dbReference type="EMBL" id="JAEUXJ010000004">
    <property type="protein sequence ID" value="MBL6456067.1"/>
    <property type="molecule type" value="Genomic_DNA"/>
</dbReference>
<dbReference type="InterPro" id="IPR018168">
    <property type="entry name" value="Ubi_Hdrlase_CS"/>
</dbReference>
<dbReference type="InterPro" id="IPR051205">
    <property type="entry name" value="UbiH/COQ6_monooxygenase"/>
</dbReference>
<dbReference type="PROSITE" id="PS01304">
    <property type="entry name" value="UBIH"/>
    <property type="match status" value="1"/>
</dbReference>
<evidence type="ECO:0000256" key="7">
    <source>
        <dbReference type="ARBA" id="ARBA00023033"/>
    </source>
</evidence>
<dbReference type="InterPro" id="IPR002938">
    <property type="entry name" value="FAD-bd"/>
</dbReference>
<evidence type="ECO:0000313" key="9">
    <source>
        <dbReference type="EMBL" id="MBL6456067.1"/>
    </source>
</evidence>
<dbReference type="Pfam" id="PF01494">
    <property type="entry name" value="FAD_binding_3"/>
    <property type="match status" value="1"/>
</dbReference>
<evidence type="ECO:0000259" key="8">
    <source>
        <dbReference type="Pfam" id="PF01494"/>
    </source>
</evidence>
<dbReference type="SUPFAM" id="SSF51905">
    <property type="entry name" value="FAD/NAD(P)-binding domain"/>
    <property type="match status" value="1"/>
</dbReference>
<name>A0ABS1V4A1_9PROT</name>
<accession>A0ABS1V4A1</accession>
<gene>
    <name evidence="9" type="ORF">JMJ55_12090</name>
</gene>
<dbReference type="RefSeq" id="WP_202825805.1">
    <property type="nucleotide sequence ID" value="NZ_JAEUXJ010000004.1"/>
</dbReference>
<protein>
    <submittedName>
        <fullName evidence="9">FAD-dependent monooxygenase</fullName>
    </submittedName>
</protein>
<evidence type="ECO:0000256" key="3">
    <source>
        <dbReference type="ARBA" id="ARBA00005349"/>
    </source>
</evidence>
<keyword evidence="6" id="KW-0560">Oxidoreductase</keyword>
<comment type="caution">
    <text evidence="9">The sequence shown here is derived from an EMBL/GenBank/DDBJ whole genome shotgun (WGS) entry which is preliminary data.</text>
</comment>
<keyword evidence="4" id="KW-0285">Flavoprotein</keyword>
<comment type="cofactor">
    <cofactor evidence="1">
        <name>FAD</name>
        <dbReference type="ChEBI" id="CHEBI:57692"/>
    </cofactor>
</comment>
<dbReference type="NCBIfam" id="TIGR01988">
    <property type="entry name" value="Ubi-OHases"/>
    <property type="match status" value="1"/>
</dbReference>
<evidence type="ECO:0000313" key="10">
    <source>
        <dbReference type="Proteomes" id="UP000606490"/>
    </source>
</evidence>
<organism evidence="9 10">
    <name type="scientific">Belnapia mucosa</name>
    <dbReference type="NCBI Taxonomy" id="2804532"/>
    <lineage>
        <taxon>Bacteria</taxon>
        <taxon>Pseudomonadati</taxon>
        <taxon>Pseudomonadota</taxon>
        <taxon>Alphaproteobacteria</taxon>
        <taxon>Acetobacterales</taxon>
        <taxon>Roseomonadaceae</taxon>
        <taxon>Belnapia</taxon>
    </lineage>
</organism>
<comment type="pathway">
    <text evidence="2">Cofactor biosynthesis; ubiquinone biosynthesis.</text>
</comment>
<comment type="similarity">
    <text evidence="3">Belongs to the UbiH/COQ6 family.</text>
</comment>
<feature type="domain" description="FAD-binding" evidence="8">
    <location>
        <begin position="7"/>
        <end position="355"/>
    </location>
</feature>
<evidence type="ECO:0000256" key="2">
    <source>
        <dbReference type="ARBA" id="ARBA00004749"/>
    </source>
</evidence>
<dbReference type="GO" id="GO:0004497">
    <property type="term" value="F:monooxygenase activity"/>
    <property type="evidence" value="ECO:0007669"/>
    <property type="project" value="UniProtKB-KW"/>
</dbReference>
<dbReference type="PANTHER" id="PTHR43876">
    <property type="entry name" value="UBIQUINONE BIOSYNTHESIS MONOOXYGENASE COQ6, MITOCHONDRIAL"/>
    <property type="match status" value="1"/>
</dbReference>